<feature type="transmembrane region" description="Helical" evidence="1">
    <location>
        <begin position="61"/>
        <end position="83"/>
    </location>
</feature>
<dbReference type="Proteomes" id="UP001431010">
    <property type="component" value="Chromosome"/>
</dbReference>
<feature type="transmembrane region" description="Helical" evidence="1">
    <location>
        <begin position="15"/>
        <end position="40"/>
    </location>
</feature>
<keyword evidence="1" id="KW-0472">Membrane</keyword>
<protein>
    <recommendedName>
        <fullName evidence="4">YggT family protein</fullName>
    </recommendedName>
</protein>
<organism evidence="2 3">
    <name type="scientific">Bradyrhizobium ontarionense</name>
    <dbReference type="NCBI Taxonomy" id="2898149"/>
    <lineage>
        <taxon>Bacteria</taxon>
        <taxon>Pseudomonadati</taxon>
        <taxon>Pseudomonadota</taxon>
        <taxon>Alphaproteobacteria</taxon>
        <taxon>Hyphomicrobiales</taxon>
        <taxon>Nitrobacteraceae</taxon>
        <taxon>Bradyrhizobium</taxon>
    </lineage>
</organism>
<dbReference type="RefSeq" id="WP_231325331.1">
    <property type="nucleotide sequence ID" value="NZ_CP088156.1"/>
</dbReference>
<dbReference type="EMBL" id="CP088156">
    <property type="protein sequence ID" value="UFZ06312.1"/>
    <property type="molecule type" value="Genomic_DNA"/>
</dbReference>
<evidence type="ECO:0000313" key="2">
    <source>
        <dbReference type="EMBL" id="UFZ06312.1"/>
    </source>
</evidence>
<keyword evidence="1" id="KW-0812">Transmembrane</keyword>
<gene>
    <name evidence="2" type="ORF">LQG66_08430</name>
</gene>
<keyword evidence="1" id="KW-1133">Transmembrane helix</keyword>
<proteinExistence type="predicted"/>
<evidence type="ECO:0000313" key="3">
    <source>
        <dbReference type="Proteomes" id="UP001431010"/>
    </source>
</evidence>
<name>A0ABY3RH67_9BRAD</name>
<evidence type="ECO:0008006" key="4">
    <source>
        <dbReference type="Google" id="ProtNLM"/>
    </source>
</evidence>
<reference evidence="2" key="1">
    <citation type="journal article" date="2024" name="Antonie Van Leeuwenhoek">
        <title>Bradyrhizobium ontarionense sp. nov., a novel bacterial symbiont isolated from Aeschynomene indica (Indian jointvetch), harbours photosynthesis, nitrogen fixation and nitrous oxide (N2O) reductase genes.</title>
        <authorList>
            <person name="Bromfield E.S.P."/>
            <person name="Cloutier S."/>
        </authorList>
    </citation>
    <scope>NUCLEOTIDE SEQUENCE</scope>
    <source>
        <strain evidence="2">A19</strain>
    </source>
</reference>
<evidence type="ECO:0000256" key="1">
    <source>
        <dbReference type="SAM" id="Phobius"/>
    </source>
</evidence>
<keyword evidence="3" id="KW-1185">Reference proteome</keyword>
<sequence length="89" mass="9889">MTDLLLAVLRFVLEFVLYALLYATGRLILPLISFGCIKVAPLREPIGRVRLVPTRTTGDIVAGEGWCTFVGFVFWAAFILLLVHLTRGP</sequence>
<accession>A0ABY3RH67</accession>